<dbReference type="PATRIC" id="fig|573060.9.peg.4143"/>
<sequence>MPRSSDLTEEAALRRRFTSEALQNPHNAAILERLPLLGLPDAWLVAGCLFQTVWNLRSGFAPTAHIKDYDLFYFDASDLSEAAEQKVQARVTALFADLLVTVEAKNQARVHLWYEHWFGYPYDALESARRGIDRFLVPCTCVGLQPGAQAPTDAPTLYAPYGLKELYAGILRPNPLCPHLPLFEAKARSYRERWGWLETREMVRPHRAAPPSDSRLSGP</sequence>
<dbReference type="EMBL" id="ACQT01000018">
    <property type="protein sequence ID" value="EER61388.1"/>
    <property type="molecule type" value="Genomic_DNA"/>
</dbReference>
<comment type="caution">
    <text evidence="1">The sequence shown here is derived from an EMBL/GenBank/DDBJ whole genome shotgun (WGS) entry which is preliminary data.</text>
</comment>
<dbReference type="PANTHER" id="PTHR39166:SF1">
    <property type="entry name" value="BLL1166 PROTEIN"/>
    <property type="match status" value="1"/>
</dbReference>
<dbReference type="Pfam" id="PF06042">
    <property type="entry name" value="NTP_transf_6"/>
    <property type="match status" value="1"/>
</dbReference>
<proteinExistence type="predicted"/>
<reference evidence="1 2" key="1">
    <citation type="submission" date="2009-05" db="EMBL/GenBank/DDBJ databases">
        <title>The draft genome of Acidovorax delafieldii 2AN.</title>
        <authorList>
            <consortium name="US DOE Joint Genome Institute (JGI-PGF)"/>
            <person name="Lucas S."/>
            <person name="Copeland A."/>
            <person name="Lapidus A."/>
            <person name="Glavina del Rio T."/>
            <person name="Tice H."/>
            <person name="Bruce D."/>
            <person name="Goodwin L."/>
            <person name="Pitluck S."/>
            <person name="Larimer F."/>
            <person name="Land M.L."/>
            <person name="Hauser L."/>
            <person name="Shelobolina E.S."/>
            <person name="Picardal F."/>
            <person name="Roden E."/>
            <person name="Emerson D."/>
        </authorList>
    </citation>
    <scope>NUCLEOTIDE SEQUENCE [LARGE SCALE GENOMIC DNA]</scope>
    <source>
        <strain evidence="1 2">2AN</strain>
    </source>
</reference>
<evidence type="ECO:0008006" key="3">
    <source>
        <dbReference type="Google" id="ProtNLM"/>
    </source>
</evidence>
<dbReference type="InterPro" id="IPR009267">
    <property type="entry name" value="NTP_transf_6"/>
</dbReference>
<dbReference type="PANTHER" id="PTHR39166">
    <property type="entry name" value="BLL1166 PROTEIN"/>
    <property type="match status" value="1"/>
</dbReference>
<evidence type="ECO:0000313" key="1">
    <source>
        <dbReference type="EMBL" id="EER61388.1"/>
    </source>
</evidence>
<dbReference type="AlphaFoldDB" id="C5T2C1"/>
<gene>
    <name evidence="1" type="ORF">AcdelDRAFT_1051</name>
</gene>
<keyword evidence="2" id="KW-1185">Reference proteome</keyword>
<dbReference type="RefSeq" id="WP_005794114.1">
    <property type="nucleotide sequence ID" value="NZ_ACQT01000018.1"/>
</dbReference>
<dbReference type="Proteomes" id="UP000003856">
    <property type="component" value="Unassembled WGS sequence"/>
</dbReference>
<evidence type="ECO:0000313" key="2">
    <source>
        <dbReference type="Proteomes" id="UP000003856"/>
    </source>
</evidence>
<accession>C5T2C1</accession>
<name>C5T2C1_ACIDE</name>
<organism evidence="1 2">
    <name type="scientific">Acidovorax delafieldii 2AN</name>
    <dbReference type="NCBI Taxonomy" id="573060"/>
    <lineage>
        <taxon>Bacteria</taxon>
        <taxon>Pseudomonadati</taxon>
        <taxon>Pseudomonadota</taxon>
        <taxon>Betaproteobacteria</taxon>
        <taxon>Burkholderiales</taxon>
        <taxon>Comamonadaceae</taxon>
        <taxon>Acidovorax</taxon>
    </lineage>
</organism>
<protein>
    <recommendedName>
        <fullName evidence="3">Nucleotidyltransferase family protein</fullName>
    </recommendedName>
</protein>